<protein>
    <recommendedName>
        <fullName evidence="6 7">6-phosphogluconolactonase</fullName>
        <shortName evidence="7">6PGL</shortName>
        <ecNumber evidence="5 7">3.1.1.31</ecNumber>
    </recommendedName>
</protein>
<evidence type="ECO:0000313" key="10">
    <source>
        <dbReference type="Proteomes" id="UP000176700"/>
    </source>
</evidence>
<dbReference type="PANTHER" id="PTHR11054">
    <property type="entry name" value="6-PHOSPHOGLUCONOLACTONASE"/>
    <property type="match status" value="1"/>
</dbReference>
<evidence type="ECO:0000256" key="3">
    <source>
        <dbReference type="ARBA" id="ARBA00004961"/>
    </source>
</evidence>
<dbReference type="GO" id="GO:0006098">
    <property type="term" value="P:pentose-phosphate shunt"/>
    <property type="evidence" value="ECO:0007669"/>
    <property type="project" value="UniProtKB-UniPathway"/>
</dbReference>
<dbReference type="PANTHER" id="PTHR11054:SF0">
    <property type="entry name" value="6-PHOSPHOGLUCONOLACTONASE"/>
    <property type="match status" value="1"/>
</dbReference>
<proteinExistence type="inferred from homology"/>
<reference evidence="9 10" key="1">
    <citation type="journal article" date="2016" name="Nat. Commun.">
        <title>Thousands of microbial genomes shed light on interconnected biogeochemical processes in an aquifer system.</title>
        <authorList>
            <person name="Anantharaman K."/>
            <person name="Brown C.T."/>
            <person name="Hug L.A."/>
            <person name="Sharon I."/>
            <person name="Castelle C.J."/>
            <person name="Probst A.J."/>
            <person name="Thomas B.C."/>
            <person name="Singh A."/>
            <person name="Wilkins M.J."/>
            <person name="Karaoz U."/>
            <person name="Brodie E.L."/>
            <person name="Williams K.H."/>
            <person name="Hubbard S.S."/>
            <person name="Banfield J.F."/>
        </authorList>
    </citation>
    <scope>NUCLEOTIDE SEQUENCE [LARGE SCALE GENOMIC DNA]</scope>
</reference>
<evidence type="ECO:0000256" key="4">
    <source>
        <dbReference type="ARBA" id="ARBA00010662"/>
    </source>
</evidence>
<dbReference type="Proteomes" id="UP000176700">
    <property type="component" value="Unassembled WGS sequence"/>
</dbReference>
<dbReference type="AlphaFoldDB" id="A0A1G2FUS7"/>
<dbReference type="CDD" id="cd01400">
    <property type="entry name" value="6PGL"/>
    <property type="match status" value="1"/>
</dbReference>
<dbReference type="NCBIfam" id="TIGR01198">
    <property type="entry name" value="pgl"/>
    <property type="match status" value="1"/>
</dbReference>
<gene>
    <name evidence="7" type="primary">pgl</name>
    <name evidence="9" type="ORF">A2W41_01300</name>
</gene>
<dbReference type="InterPro" id="IPR005900">
    <property type="entry name" value="6-phosphogluconolactonase_DevB"/>
</dbReference>
<evidence type="ECO:0000259" key="8">
    <source>
        <dbReference type="Pfam" id="PF01182"/>
    </source>
</evidence>
<dbReference type="GO" id="GO:0005975">
    <property type="term" value="P:carbohydrate metabolic process"/>
    <property type="evidence" value="ECO:0007669"/>
    <property type="project" value="UniProtKB-UniRule"/>
</dbReference>
<organism evidence="9 10">
    <name type="scientific">Candidatus Ryanbacteria bacterium RIFCSPHIGHO2_01_45_13</name>
    <dbReference type="NCBI Taxonomy" id="1802112"/>
    <lineage>
        <taxon>Bacteria</taxon>
        <taxon>Candidatus Ryaniibacteriota</taxon>
    </lineage>
</organism>
<comment type="caution">
    <text evidence="9">The sequence shown here is derived from an EMBL/GenBank/DDBJ whole genome shotgun (WGS) entry which is preliminary data.</text>
</comment>
<evidence type="ECO:0000256" key="1">
    <source>
        <dbReference type="ARBA" id="ARBA00000832"/>
    </source>
</evidence>
<dbReference type="Gene3D" id="3.40.50.1360">
    <property type="match status" value="1"/>
</dbReference>
<feature type="domain" description="Glucosamine/galactosamine-6-phosphate isomerase" evidence="8">
    <location>
        <begin position="10"/>
        <end position="224"/>
    </location>
</feature>
<dbReference type="UniPathway" id="UPA00115">
    <property type="reaction ID" value="UER00409"/>
</dbReference>
<evidence type="ECO:0000256" key="6">
    <source>
        <dbReference type="ARBA" id="ARBA00020337"/>
    </source>
</evidence>
<comment type="similarity">
    <text evidence="4 7">Belongs to the glucosamine/galactosamine-6-phosphate isomerase family. 6-phosphogluconolactonase subfamily.</text>
</comment>
<accession>A0A1G2FUS7</accession>
<sequence>MSIQIIEAKRSDLETQAVRFIETGVRDVLKRKENAVLGISGGRSVQGVLKLLQQSRIPWNTVHIFWVDERFVSPKDDESNYKNAKEGFLDVLTEKRKLSEKNIHPFIYNSLAADGGVRAYTELFLRYGNSFDIVLLGVGEDGHVASLFPNHASVSDDSEYFITVENSPKPPPKRMSASGKLLGRSERGIFLFFGKEKKSAFDRFRDENVPIEKCPSKIAKHVKETLVLADVV</sequence>
<dbReference type="Pfam" id="PF01182">
    <property type="entry name" value="Glucosamine_iso"/>
    <property type="match status" value="1"/>
</dbReference>
<evidence type="ECO:0000256" key="7">
    <source>
        <dbReference type="RuleBase" id="RU365095"/>
    </source>
</evidence>
<comment type="catalytic activity">
    <reaction evidence="1 7">
        <text>6-phospho-D-glucono-1,5-lactone + H2O = 6-phospho-D-gluconate + H(+)</text>
        <dbReference type="Rhea" id="RHEA:12556"/>
        <dbReference type="ChEBI" id="CHEBI:15377"/>
        <dbReference type="ChEBI" id="CHEBI:15378"/>
        <dbReference type="ChEBI" id="CHEBI:57955"/>
        <dbReference type="ChEBI" id="CHEBI:58759"/>
        <dbReference type="EC" id="3.1.1.31"/>
    </reaction>
</comment>
<comment type="function">
    <text evidence="2 7">Hydrolysis of 6-phosphogluconolactone to 6-phosphogluconate.</text>
</comment>
<dbReference type="InterPro" id="IPR039104">
    <property type="entry name" value="6PGL"/>
</dbReference>
<dbReference type="EC" id="3.1.1.31" evidence="5 7"/>
<evidence type="ECO:0000313" key="9">
    <source>
        <dbReference type="EMBL" id="OGZ41341.1"/>
    </source>
</evidence>
<evidence type="ECO:0000256" key="2">
    <source>
        <dbReference type="ARBA" id="ARBA00002681"/>
    </source>
</evidence>
<keyword evidence="7" id="KW-0378">Hydrolase</keyword>
<dbReference type="InterPro" id="IPR037171">
    <property type="entry name" value="NagB/RpiA_transferase-like"/>
</dbReference>
<dbReference type="SUPFAM" id="SSF100950">
    <property type="entry name" value="NagB/RpiA/CoA transferase-like"/>
    <property type="match status" value="1"/>
</dbReference>
<dbReference type="GO" id="GO:0017057">
    <property type="term" value="F:6-phosphogluconolactonase activity"/>
    <property type="evidence" value="ECO:0007669"/>
    <property type="project" value="UniProtKB-UniRule"/>
</dbReference>
<evidence type="ECO:0000256" key="5">
    <source>
        <dbReference type="ARBA" id="ARBA00013198"/>
    </source>
</evidence>
<comment type="pathway">
    <text evidence="3 7">Carbohydrate degradation; pentose phosphate pathway; D-ribulose 5-phosphate from D-glucose 6-phosphate (oxidative stage): step 2/3.</text>
</comment>
<name>A0A1G2FUS7_9BACT</name>
<dbReference type="EMBL" id="MHNI01000031">
    <property type="protein sequence ID" value="OGZ41341.1"/>
    <property type="molecule type" value="Genomic_DNA"/>
</dbReference>
<dbReference type="InterPro" id="IPR006148">
    <property type="entry name" value="Glc/Gal-6P_isomerase"/>
</dbReference>